<reference evidence="1" key="1">
    <citation type="submission" date="2014-11" db="EMBL/GenBank/DDBJ databases">
        <authorList>
            <person name="Amaro Gonzalez C."/>
        </authorList>
    </citation>
    <scope>NUCLEOTIDE SEQUENCE</scope>
</reference>
<protein>
    <submittedName>
        <fullName evidence="1">Uncharacterized protein</fullName>
    </submittedName>
</protein>
<accession>A0A0E9U6V5</accession>
<dbReference type="AlphaFoldDB" id="A0A0E9U6V5"/>
<sequence length="36" mass="4090">MVEGETADGNSCSFKPTDTIKRKDFCIEFAPFQFTK</sequence>
<reference evidence="1" key="2">
    <citation type="journal article" date="2015" name="Fish Shellfish Immunol.">
        <title>Early steps in the European eel (Anguilla anguilla)-Vibrio vulnificus interaction in the gills: Role of the RtxA13 toxin.</title>
        <authorList>
            <person name="Callol A."/>
            <person name="Pajuelo D."/>
            <person name="Ebbesson L."/>
            <person name="Teles M."/>
            <person name="MacKenzie S."/>
            <person name="Amaro C."/>
        </authorList>
    </citation>
    <scope>NUCLEOTIDE SEQUENCE</scope>
</reference>
<organism evidence="1">
    <name type="scientific">Anguilla anguilla</name>
    <name type="common">European freshwater eel</name>
    <name type="synonym">Muraena anguilla</name>
    <dbReference type="NCBI Taxonomy" id="7936"/>
    <lineage>
        <taxon>Eukaryota</taxon>
        <taxon>Metazoa</taxon>
        <taxon>Chordata</taxon>
        <taxon>Craniata</taxon>
        <taxon>Vertebrata</taxon>
        <taxon>Euteleostomi</taxon>
        <taxon>Actinopterygii</taxon>
        <taxon>Neopterygii</taxon>
        <taxon>Teleostei</taxon>
        <taxon>Anguilliformes</taxon>
        <taxon>Anguillidae</taxon>
        <taxon>Anguilla</taxon>
    </lineage>
</organism>
<evidence type="ECO:0000313" key="1">
    <source>
        <dbReference type="EMBL" id="JAH61571.1"/>
    </source>
</evidence>
<name>A0A0E9U6V5_ANGAN</name>
<dbReference type="EMBL" id="GBXM01047006">
    <property type="protein sequence ID" value="JAH61571.1"/>
    <property type="molecule type" value="Transcribed_RNA"/>
</dbReference>
<proteinExistence type="predicted"/>